<evidence type="ECO:0000313" key="2">
    <source>
        <dbReference type="EMBL" id="SGZ29081.1"/>
    </source>
</evidence>
<dbReference type="Proteomes" id="UP000249464">
    <property type="component" value="Unassembled WGS sequence"/>
</dbReference>
<feature type="signal peptide" evidence="1">
    <location>
        <begin position="1"/>
        <end position="20"/>
    </location>
</feature>
<keyword evidence="1" id="KW-0732">Signal</keyword>
<keyword evidence="3" id="KW-1185">Reference proteome</keyword>
<sequence length="77" mass="8640">MTRRLAGIAALSLCQYLSWYFSPSTQHDGVHNHRPKLFNSNWTQLKHVLDLIIQLAREGSSGEVRAELLSGKASVFS</sequence>
<organism evidence="2 3">
    <name type="scientific">Microbotryum silenes-dioicae</name>
    <dbReference type="NCBI Taxonomy" id="796604"/>
    <lineage>
        <taxon>Eukaryota</taxon>
        <taxon>Fungi</taxon>
        <taxon>Dikarya</taxon>
        <taxon>Basidiomycota</taxon>
        <taxon>Pucciniomycotina</taxon>
        <taxon>Microbotryomycetes</taxon>
        <taxon>Microbotryales</taxon>
        <taxon>Microbotryaceae</taxon>
        <taxon>Microbotryum</taxon>
    </lineage>
</organism>
<protein>
    <submittedName>
        <fullName evidence="2">BQ5605_C058g12698 protein</fullName>
    </submittedName>
</protein>
<dbReference type="EMBL" id="FQNC01000091">
    <property type="protein sequence ID" value="SGZ29081.1"/>
    <property type="molecule type" value="Genomic_DNA"/>
</dbReference>
<gene>
    <name evidence="2" type="primary">BQ5605_C058g12698</name>
    <name evidence="2" type="ORF">BQ5605_C058G12698</name>
</gene>
<dbReference type="AlphaFoldDB" id="A0A2X0PGX9"/>
<name>A0A2X0PGX9_9BASI</name>
<feature type="chain" id="PRO_5016072943" evidence="1">
    <location>
        <begin position="21"/>
        <end position="77"/>
    </location>
</feature>
<accession>A0A2X0PGX9</accession>
<reference evidence="2 3" key="1">
    <citation type="submission" date="2016-11" db="EMBL/GenBank/DDBJ databases">
        <authorList>
            <person name="Jaros S."/>
            <person name="Januszkiewicz K."/>
            <person name="Wedrychowicz H."/>
        </authorList>
    </citation>
    <scope>NUCLEOTIDE SEQUENCE [LARGE SCALE GENOMIC DNA]</scope>
</reference>
<proteinExistence type="predicted"/>
<evidence type="ECO:0000313" key="3">
    <source>
        <dbReference type="Proteomes" id="UP000249464"/>
    </source>
</evidence>
<evidence type="ECO:0000256" key="1">
    <source>
        <dbReference type="SAM" id="SignalP"/>
    </source>
</evidence>